<proteinExistence type="predicted"/>
<keyword evidence="1" id="KW-1133">Transmembrane helix</keyword>
<dbReference type="AlphaFoldDB" id="A0A0F9Q2C3"/>
<sequence>MADNGESRNRKLFLGVIALQLIGGMSEGAHSKILYALLVAAVAVFCIVTQFYLDRKKNGKEANRADV</sequence>
<dbReference type="EMBL" id="LAZR01002353">
    <property type="protein sequence ID" value="KKN31142.1"/>
    <property type="molecule type" value="Genomic_DNA"/>
</dbReference>
<gene>
    <name evidence="2" type="ORF">LCGC14_0826870</name>
</gene>
<evidence type="ECO:0000313" key="2">
    <source>
        <dbReference type="EMBL" id="KKN31142.1"/>
    </source>
</evidence>
<protein>
    <submittedName>
        <fullName evidence="2">Uncharacterized protein</fullName>
    </submittedName>
</protein>
<reference evidence="2" key="1">
    <citation type="journal article" date="2015" name="Nature">
        <title>Complex archaea that bridge the gap between prokaryotes and eukaryotes.</title>
        <authorList>
            <person name="Spang A."/>
            <person name="Saw J.H."/>
            <person name="Jorgensen S.L."/>
            <person name="Zaremba-Niedzwiedzka K."/>
            <person name="Martijn J."/>
            <person name="Lind A.E."/>
            <person name="van Eijk R."/>
            <person name="Schleper C."/>
            <person name="Guy L."/>
            <person name="Ettema T.J."/>
        </authorList>
    </citation>
    <scope>NUCLEOTIDE SEQUENCE</scope>
</reference>
<keyword evidence="1" id="KW-0472">Membrane</keyword>
<organism evidence="2">
    <name type="scientific">marine sediment metagenome</name>
    <dbReference type="NCBI Taxonomy" id="412755"/>
    <lineage>
        <taxon>unclassified sequences</taxon>
        <taxon>metagenomes</taxon>
        <taxon>ecological metagenomes</taxon>
    </lineage>
</organism>
<accession>A0A0F9Q2C3</accession>
<evidence type="ECO:0000256" key="1">
    <source>
        <dbReference type="SAM" id="Phobius"/>
    </source>
</evidence>
<feature type="transmembrane region" description="Helical" evidence="1">
    <location>
        <begin position="35"/>
        <end position="53"/>
    </location>
</feature>
<comment type="caution">
    <text evidence="2">The sequence shown here is derived from an EMBL/GenBank/DDBJ whole genome shotgun (WGS) entry which is preliminary data.</text>
</comment>
<name>A0A0F9Q2C3_9ZZZZ</name>
<feature type="transmembrane region" description="Helical" evidence="1">
    <location>
        <begin position="12"/>
        <end position="29"/>
    </location>
</feature>
<keyword evidence="1" id="KW-0812">Transmembrane</keyword>